<dbReference type="AlphaFoldDB" id="A0A9W8L7L4"/>
<keyword evidence="2" id="KW-1185">Reference proteome</keyword>
<evidence type="ECO:0000313" key="1">
    <source>
        <dbReference type="EMBL" id="KAJ2746784.1"/>
    </source>
</evidence>
<accession>A0A9W8L7L4</accession>
<sequence>VLPRPRLARLLPSLCRLLLTRRRPSRRCLCCACLLLARPCRRLRSSSRTWPPRPCSSLRRTGLPRSPTSVLCQSRLLLVASRLATGRLLSALSLVARRAAMMSLLKDLARKCLKSMMLLSLPWSLPLCIS</sequence>
<gene>
    <name evidence="1" type="ORF">GGI19_006392</name>
</gene>
<feature type="non-terminal residue" evidence="1">
    <location>
        <position position="130"/>
    </location>
</feature>
<proteinExistence type="predicted"/>
<evidence type="ECO:0000313" key="2">
    <source>
        <dbReference type="Proteomes" id="UP001140011"/>
    </source>
</evidence>
<organism evidence="1 2">
    <name type="scientific">Coemansia pectinata</name>
    <dbReference type="NCBI Taxonomy" id="1052879"/>
    <lineage>
        <taxon>Eukaryota</taxon>
        <taxon>Fungi</taxon>
        <taxon>Fungi incertae sedis</taxon>
        <taxon>Zoopagomycota</taxon>
        <taxon>Kickxellomycotina</taxon>
        <taxon>Kickxellomycetes</taxon>
        <taxon>Kickxellales</taxon>
        <taxon>Kickxellaceae</taxon>
        <taxon>Coemansia</taxon>
    </lineage>
</organism>
<feature type="non-terminal residue" evidence="1">
    <location>
        <position position="1"/>
    </location>
</feature>
<name>A0A9W8L7L4_9FUNG</name>
<dbReference type="EMBL" id="JANBUH010001334">
    <property type="protein sequence ID" value="KAJ2746784.1"/>
    <property type="molecule type" value="Genomic_DNA"/>
</dbReference>
<protein>
    <submittedName>
        <fullName evidence="1">Uncharacterized protein</fullName>
    </submittedName>
</protein>
<dbReference type="Proteomes" id="UP001140011">
    <property type="component" value="Unassembled WGS sequence"/>
</dbReference>
<reference evidence="1" key="1">
    <citation type="submission" date="2022-07" db="EMBL/GenBank/DDBJ databases">
        <title>Phylogenomic reconstructions and comparative analyses of Kickxellomycotina fungi.</title>
        <authorList>
            <person name="Reynolds N.K."/>
            <person name="Stajich J.E."/>
            <person name="Barry K."/>
            <person name="Grigoriev I.V."/>
            <person name="Crous P."/>
            <person name="Smith M.E."/>
        </authorList>
    </citation>
    <scope>NUCLEOTIDE SEQUENCE</scope>
    <source>
        <strain evidence="1">BCRC 34297</strain>
    </source>
</reference>
<comment type="caution">
    <text evidence="1">The sequence shown here is derived from an EMBL/GenBank/DDBJ whole genome shotgun (WGS) entry which is preliminary data.</text>
</comment>